<evidence type="ECO:0000259" key="3">
    <source>
        <dbReference type="Pfam" id="PF17166"/>
    </source>
</evidence>
<feature type="domain" description="DUF4959" evidence="1">
    <location>
        <begin position="31"/>
        <end position="135"/>
    </location>
</feature>
<dbReference type="InterPro" id="IPR008979">
    <property type="entry name" value="Galactose-bd-like_sf"/>
</dbReference>
<dbReference type="EMBL" id="CP032157">
    <property type="protein sequence ID" value="AXY73318.1"/>
    <property type="molecule type" value="Genomic_DNA"/>
</dbReference>
<feature type="domain" description="DUF5000" evidence="2">
    <location>
        <begin position="261"/>
        <end position="405"/>
    </location>
</feature>
<dbReference type="Pfam" id="PF17166">
    <property type="entry name" value="DUF5126"/>
    <property type="match status" value="1"/>
</dbReference>
<dbReference type="AlphaFoldDB" id="A0A3B7MGC8"/>
<gene>
    <name evidence="4" type="ORF">D3H65_04690</name>
</gene>
<dbReference type="OrthoDB" id="621114at2"/>
<organism evidence="4 5">
    <name type="scientific">Paraflavitalea soli</name>
    <dbReference type="NCBI Taxonomy" id="2315862"/>
    <lineage>
        <taxon>Bacteria</taxon>
        <taxon>Pseudomonadati</taxon>
        <taxon>Bacteroidota</taxon>
        <taxon>Chitinophagia</taxon>
        <taxon>Chitinophagales</taxon>
        <taxon>Chitinophagaceae</taxon>
        <taxon>Paraflavitalea</taxon>
    </lineage>
</organism>
<dbReference type="Gene3D" id="2.60.120.260">
    <property type="entry name" value="Galactose-binding domain-like"/>
    <property type="match status" value="1"/>
</dbReference>
<dbReference type="InterPro" id="IPR032527">
    <property type="entry name" value="DUF4959"/>
</dbReference>
<reference evidence="4 5" key="1">
    <citation type="submission" date="2018-09" db="EMBL/GenBank/DDBJ databases">
        <title>Genome sequencing of strain 6GH32-13.</title>
        <authorList>
            <person name="Weon H.-Y."/>
            <person name="Heo J."/>
            <person name="Kwon S.-W."/>
        </authorList>
    </citation>
    <scope>NUCLEOTIDE SEQUENCE [LARGE SCALE GENOMIC DNA]</scope>
    <source>
        <strain evidence="4 5">5GH32-13</strain>
    </source>
</reference>
<sequence length="408" mass="45742">MVNLINIKNDGMKQSLNLSLLTFSIGLFAWSCSKVDSNTPLTPSKGTPAKVANVTVRNDSAKAILTYTLPNAADIAYIKAVYDLASEKSREVKASVYDNQLILDGFGDTLEHQVKVYAVNKAEVASEPVTVTVKPLENPIWGVFRAMKVVPDFAGIRVITKNPARFNIAIEILQDSLGQWFPFNGIYTSTDSINTAIRGMDTLSKKLAFFVRDRFLNRTDTLFQTITPFYETAIAKSDYREYTLPGDAVSAWASNRVANLWDGNWEHWPGCNITKDEGMPSVITFEIGRLTQLSRIVIWDYAEYLNSGRGYYYGGNPRKFEIWASPNPPLDGSWSNWTLMAACEEVKPSGLPYGQLTNEDRTAGMAGFNWDLRADVSKMRYIRIKCNQNWSGGFYQSLSEVQVYGDPR</sequence>
<feature type="domain" description="DUF5126" evidence="3">
    <location>
        <begin position="137"/>
        <end position="237"/>
    </location>
</feature>
<keyword evidence="5" id="KW-1185">Reference proteome</keyword>
<dbReference type="SUPFAM" id="SSF49785">
    <property type="entry name" value="Galactose-binding domain-like"/>
    <property type="match status" value="1"/>
</dbReference>
<name>A0A3B7MGC8_9BACT</name>
<proteinExistence type="predicted"/>
<evidence type="ECO:0000259" key="1">
    <source>
        <dbReference type="Pfam" id="PF16323"/>
    </source>
</evidence>
<dbReference type="Proteomes" id="UP000263900">
    <property type="component" value="Chromosome"/>
</dbReference>
<accession>A0A3B7MGC8</accession>
<dbReference type="InterPro" id="IPR032164">
    <property type="entry name" value="DUF5000"/>
</dbReference>
<evidence type="ECO:0000313" key="5">
    <source>
        <dbReference type="Proteomes" id="UP000263900"/>
    </source>
</evidence>
<evidence type="ECO:0000313" key="4">
    <source>
        <dbReference type="EMBL" id="AXY73318.1"/>
    </source>
</evidence>
<protein>
    <submittedName>
        <fullName evidence="4">DUF4959 domain-containing protein</fullName>
    </submittedName>
</protein>
<evidence type="ECO:0000259" key="2">
    <source>
        <dbReference type="Pfam" id="PF16391"/>
    </source>
</evidence>
<dbReference type="KEGG" id="pseg:D3H65_04690"/>
<dbReference type="Pfam" id="PF16391">
    <property type="entry name" value="DUF5000"/>
    <property type="match status" value="1"/>
</dbReference>
<dbReference type="InterPro" id="IPR033431">
    <property type="entry name" value="DUF5126"/>
</dbReference>
<dbReference type="Pfam" id="PF16323">
    <property type="entry name" value="DUF4959"/>
    <property type="match status" value="1"/>
</dbReference>